<protein>
    <submittedName>
        <fullName evidence="1">Uncharacterized protein</fullName>
    </submittedName>
</protein>
<proteinExistence type="predicted"/>
<organism evidence="1">
    <name type="scientific">Rhizophora mucronata</name>
    <name type="common">Asiatic mangrove</name>
    <dbReference type="NCBI Taxonomy" id="61149"/>
    <lineage>
        <taxon>Eukaryota</taxon>
        <taxon>Viridiplantae</taxon>
        <taxon>Streptophyta</taxon>
        <taxon>Embryophyta</taxon>
        <taxon>Tracheophyta</taxon>
        <taxon>Spermatophyta</taxon>
        <taxon>Magnoliopsida</taxon>
        <taxon>eudicotyledons</taxon>
        <taxon>Gunneridae</taxon>
        <taxon>Pentapetalae</taxon>
        <taxon>rosids</taxon>
        <taxon>fabids</taxon>
        <taxon>Malpighiales</taxon>
        <taxon>Rhizophoraceae</taxon>
        <taxon>Rhizophora</taxon>
    </lineage>
</organism>
<dbReference type="EMBL" id="GGEC01064058">
    <property type="protein sequence ID" value="MBX44542.1"/>
    <property type="molecule type" value="Transcribed_RNA"/>
</dbReference>
<reference evidence="1" key="1">
    <citation type="submission" date="2018-02" db="EMBL/GenBank/DDBJ databases">
        <title>Rhizophora mucronata_Transcriptome.</title>
        <authorList>
            <person name="Meera S.P."/>
            <person name="Sreeshan A."/>
            <person name="Augustine A."/>
        </authorList>
    </citation>
    <scope>NUCLEOTIDE SEQUENCE</scope>
    <source>
        <tissue evidence="1">Leaf</tissue>
    </source>
</reference>
<name>A0A2P2NPW6_RHIMU</name>
<dbReference type="AlphaFoldDB" id="A0A2P2NPW6"/>
<accession>A0A2P2NPW6</accession>
<sequence>MIETSGELLSCIKLVELSLALFDVNSLLSSRQKPPLLHPLIFDLPV</sequence>
<evidence type="ECO:0000313" key="1">
    <source>
        <dbReference type="EMBL" id="MBX44542.1"/>
    </source>
</evidence>